<keyword evidence="4" id="KW-1185">Reference proteome</keyword>
<dbReference type="OrthoDB" id="5295180at2"/>
<comment type="caution">
    <text evidence="3">The sequence shown here is derived from an EMBL/GenBank/DDBJ whole genome shotgun (WGS) entry which is preliminary data.</text>
</comment>
<evidence type="ECO:0000313" key="3">
    <source>
        <dbReference type="EMBL" id="EGI78380.1"/>
    </source>
</evidence>
<dbReference type="AlphaFoldDB" id="F3KPD9"/>
<feature type="region of interest" description="Disordered" evidence="1">
    <location>
        <begin position="50"/>
        <end position="90"/>
    </location>
</feature>
<feature type="transmembrane region" description="Helical" evidence="2">
    <location>
        <begin position="12"/>
        <end position="36"/>
    </location>
</feature>
<dbReference type="STRING" id="887062.HGR_01482"/>
<dbReference type="Proteomes" id="UP000016368">
    <property type="component" value="Unassembled WGS sequence"/>
</dbReference>
<accession>F3KPD9</accession>
<proteinExistence type="predicted"/>
<gene>
    <name evidence="3" type="ORF">HGR_01482</name>
</gene>
<dbReference type="EMBL" id="AEGR01000018">
    <property type="protein sequence ID" value="EGI78380.1"/>
    <property type="molecule type" value="Genomic_DNA"/>
</dbReference>
<name>F3KPD9_9BURK</name>
<organism evidence="3 4">
    <name type="scientific">Hylemonella gracilis ATCC 19624</name>
    <dbReference type="NCBI Taxonomy" id="887062"/>
    <lineage>
        <taxon>Bacteria</taxon>
        <taxon>Pseudomonadati</taxon>
        <taxon>Pseudomonadota</taxon>
        <taxon>Betaproteobacteria</taxon>
        <taxon>Burkholderiales</taxon>
        <taxon>Comamonadaceae</taxon>
        <taxon>Hylemonella</taxon>
    </lineage>
</organism>
<evidence type="ECO:0008006" key="5">
    <source>
        <dbReference type="Google" id="ProtNLM"/>
    </source>
</evidence>
<keyword evidence="2" id="KW-0472">Membrane</keyword>
<keyword evidence="2" id="KW-0812">Transmembrane</keyword>
<protein>
    <recommendedName>
        <fullName evidence="5">Nitrogen fixation protein FixH</fullName>
    </recommendedName>
</protein>
<feature type="compositionally biased region" description="Low complexity" evidence="1">
    <location>
        <begin position="50"/>
        <end position="61"/>
    </location>
</feature>
<evidence type="ECO:0000256" key="2">
    <source>
        <dbReference type="SAM" id="Phobius"/>
    </source>
</evidence>
<dbReference type="eggNOG" id="COG3198">
    <property type="taxonomic scope" value="Bacteria"/>
</dbReference>
<reference evidence="3 4" key="1">
    <citation type="journal article" date="2011" name="EMBO J.">
        <title>Structural diversity of bacterial flagellar motors.</title>
        <authorList>
            <person name="Chen S."/>
            <person name="Beeby M."/>
            <person name="Murphy G.E."/>
            <person name="Leadbetter J.R."/>
            <person name="Hendrixson D.R."/>
            <person name="Briegel A."/>
            <person name="Li Z."/>
            <person name="Shi J."/>
            <person name="Tocheva E.I."/>
            <person name="Muller A."/>
            <person name="Dobro M.J."/>
            <person name="Jensen G.J."/>
        </authorList>
    </citation>
    <scope>NUCLEOTIDE SEQUENCE [LARGE SCALE GENOMIC DNA]</scope>
    <source>
        <strain evidence="3 4">ATCC 19624</strain>
    </source>
</reference>
<keyword evidence="2" id="KW-1133">Transmembrane helix</keyword>
<evidence type="ECO:0000313" key="4">
    <source>
        <dbReference type="Proteomes" id="UP000016368"/>
    </source>
</evidence>
<evidence type="ECO:0000256" key="1">
    <source>
        <dbReference type="SAM" id="MobiDB-lite"/>
    </source>
</evidence>
<sequence>MEQDMRDAKPWWTFGYVWFVLAGPIIVVVASLHTFWLAASTPDPVLDTSVVSQSQAPAQQARNHAQTGAPVAGQMDLPAQGQAARAPSAP</sequence>